<name>A0AAI9F2A2_9BACT</name>
<keyword evidence="4" id="KW-1185">Reference proteome</keyword>
<evidence type="ECO:0000313" key="3">
    <source>
        <dbReference type="Proteomes" id="UP000003288"/>
    </source>
</evidence>
<gene>
    <name evidence="1" type="ORF">CMTB2_03463</name>
    <name evidence="2" type="ORF">FE773_08280</name>
</gene>
<dbReference type="RefSeq" id="WP_007473575.1">
    <property type="nucleotide sequence ID" value="NZ_ABCJ01000001.1"/>
</dbReference>
<evidence type="ECO:0000313" key="2">
    <source>
        <dbReference type="EMBL" id="QCT95187.1"/>
    </source>
</evidence>
<dbReference type="Proteomes" id="UP000306825">
    <property type="component" value="Chromosome"/>
</dbReference>
<sequence length="67" mass="7769">MTKKSFMIVLILLMSTTSLFALSKYVIGYRYYIRYVKHIPKYGIKTPELLKTFMIAVYNGKIPPGCN</sequence>
<dbReference type="EMBL" id="ABCJ01000001">
    <property type="protein sequence ID" value="EDM24542.1"/>
    <property type="molecule type" value="Genomic_DNA"/>
</dbReference>
<dbReference type="Proteomes" id="UP000003288">
    <property type="component" value="Unassembled WGS sequence"/>
</dbReference>
<evidence type="ECO:0000313" key="1">
    <source>
        <dbReference type="EMBL" id="EDM24542.1"/>
    </source>
</evidence>
<accession>A0AAI9F2A2</accession>
<dbReference type="AlphaFoldDB" id="A0AAI9F2A2"/>
<dbReference type="EMBL" id="CP040463">
    <property type="protein sequence ID" value="QCT95187.1"/>
    <property type="molecule type" value="Genomic_DNA"/>
</dbReference>
<reference evidence="1 3" key="1">
    <citation type="journal article" date="2011" name="Stand. Genomic Sci.">
        <title>Draft genome sequence of Caminibacter mediatlanticus strain TB-2, an epsilonproteobacterium isolated from a deep-sea hydrothermal vent.</title>
        <authorList>
            <person name="Giovannelli D."/>
            <person name="Ferriera S."/>
            <person name="Johnson J."/>
            <person name="Kravitz S."/>
            <person name="Perez-Rodriguez I."/>
            <person name="Ricci J."/>
            <person name="O'Brien C."/>
            <person name="Voordeckers J.W."/>
            <person name="Bini E."/>
            <person name="Vetriani C."/>
        </authorList>
    </citation>
    <scope>NUCLEOTIDE SEQUENCE [LARGE SCALE GENOMIC DNA]</scope>
    <source>
        <strain evidence="1 3">TB-2</strain>
    </source>
</reference>
<evidence type="ECO:0000313" key="4">
    <source>
        <dbReference type="Proteomes" id="UP000306825"/>
    </source>
</evidence>
<reference evidence="2 4" key="2">
    <citation type="submission" date="2019-05" db="EMBL/GenBank/DDBJ databases">
        <title>A comparative analysis of the Nautiliaceae.</title>
        <authorList>
            <person name="Grosche A."/>
            <person name="Smedile F."/>
            <person name="Vetriani C."/>
        </authorList>
    </citation>
    <scope>NUCLEOTIDE SEQUENCE [LARGE SCALE GENOMIC DNA]</scope>
    <source>
        <strain evidence="2 4">TB-2</strain>
    </source>
</reference>
<proteinExistence type="predicted"/>
<organism evidence="1 3">
    <name type="scientific">Caminibacter mediatlanticus TB-2</name>
    <dbReference type="NCBI Taxonomy" id="391592"/>
    <lineage>
        <taxon>Bacteria</taxon>
        <taxon>Pseudomonadati</taxon>
        <taxon>Campylobacterota</taxon>
        <taxon>Epsilonproteobacteria</taxon>
        <taxon>Nautiliales</taxon>
        <taxon>Nautiliaceae</taxon>
        <taxon>Caminibacter</taxon>
    </lineage>
</organism>
<protein>
    <submittedName>
        <fullName evidence="1">Uncharacterized protein</fullName>
    </submittedName>
</protein>